<evidence type="ECO:0000313" key="2">
    <source>
        <dbReference type="EMBL" id="GIE11008.1"/>
    </source>
</evidence>
<name>A0A919J152_9ACTN</name>
<organism evidence="2 3">
    <name type="scientific">Paractinoplanes ferrugineus</name>
    <dbReference type="NCBI Taxonomy" id="113564"/>
    <lineage>
        <taxon>Bacteria</taxon>
        <taxon>Bacillati</taxon>
        <taxon>Actinomycetota</taxon>
        <taxon>Actinomycetes</taxon>
        <taxon>Micromonosporales</taxon>
        <taxon>Micromonosporaceae</taxon>
        <taxon>Paractinoplanes</taxon>
    </lineage>
</organism>
<reference evidence="2" key="1">
    <citation type="submission" date="2021-01" db="EMBL/GenBank/DDBJ databases">
        <title>Whole genome shotgun sequence of Actinoplanes ferrugineus NBRC 15555.</title>
        <authorList>
            <person name="Komaki H."/>
            <person name="Tamura T."/>
        </authorList>
    </citation>
    <scope>NUCLEOTIDE SEQUENCE</scope>
    <source>
        <strain evidence="2">NBRC 15555</strain>
    </source>
</reference>
<keyword evidence="3" id="KW-1185">Reference proteome</keyword>
<evidence type="ECO:0000313" key="3">
    <source>
        <dbReference type="Proteomes" id="UP000598174"/>
    </source>
</evidence>
<dbReference type="Proteomes" id="UP000598174">
    <property type="component" value="Unassembled WGS sequence"/>
</dbReference>
<accession>A0A919J152</accession>
<gene>
    <name evidence="2" type="ORF">Afe05nite_28480</name>
</gene>
<protein>
    <submittedName>
        <fullName evidence="2">Uncharacterized protein</fullName>
    </submittedName>
</protein>
<dbReference type="EMBL" id="BOMM01000022">
    <property type="protein sequence ID" value="GIE11008.1"/>
    <property type="molecule type" value="Genomic_DNA"/>
</dbReference>
<comment type="caution">
    <text evidence="2">The sequence shown here is derived from an EMBL/GenBank/DDBJ whole genome shotgun (WGS) entry which is preliminary data.</text>
</comment>
<feature type="compositionally biased region" description="Low complexity" evidence="1">
    <location>
        <begin position="49"/>
        <end position="59"/>
    </location>
</feature>
<feature type="compositionally biased region" description="Basic residues" evidence="1">
    <location>
        <begin position="60"/>
        <end position="71"/>
    </location>
</feature>
<dbReference type="AlphaFoldDB" id="A0A919J152"/>
<proteinExistence type="predicted"/>
<sequence length="124" mass="13051">MPLLRRGDSGAVRQGVRIVAAPEESGLAKPLIEPLREAGYAAQDRNGVAAGARPDPGAGRRPRRHPSRARKPPGTGPRRDPTQHIQVGGDILIGDKALQNNASAHRGFLTGSPRTGRRPPGPSP</sequence>
<feature type="region of interest" description="Disordered" evidence="1">
    <location>
        <begin position="38"/>
        <end position="124"/>
    </location>
</feature>
<evidence type="ECO:0000256" key="1">
    <source>
        <dbReference type="SAM" id="MobiDB-lite"/>
    </source>
</evidence>